<dbReference type="SUPFAM" id="SSF53335">
    <property type="entry name" value="S-adenosyl-L-methionine-dependent methyltransferases"/>
    <property type="match status" value="1"/>
</dbReference>
<dbReference type="GO" id="GO:0002128">
    <property type="term" value="P:tRNA nucleoside ribose methylation"/>
    <property type="evidence" value="ECO:0007669"/>
    <property type="project" value="UniProtKB-UniRule"/>
</dbReference>
<keyword evidence="4 7" id="KW-0949">S-adenosyl-L-methionine</keyword>
<dbReference type="InterPro" id="IPR029063">
    <property type="entry name" value="SAM-dependent_MTases_sf"/>
</dbReference>
<dbReference type="InterPro" id="IPR050082">
    <property type="entry name" value="RNA_methyltr_RlmE"/>
</dbReference>
<organism evidence="10 11">
    <name type="scientific">Zygotorulaspora mrakii</name>
    <name type="common">Zygosaccharomyces mrakii</name>
    <dbReference type="NCBI Taxonomy" id="42260"/>
    <lineage>
        <taxon>Eukaryota</taxon>
        <taxon>Fungi</taxon>
        <taxon>Dikarya</taxon>
        <taxon>Ascomycota</taxon>
        <taxon>Saccharomycotina</taxon>
        <taxon>Saccharomycetes</taxon>
        <taxon>Saccharomycetales</taxon>
        <taxon>Saccharomycetaceae</taxon>
        <taxon>Zygotorulaspora</taxon>
    </lineage>
</organism>
<evidence type="ECO:0000256" key="2">
    <source>
        <dbReference type="ARBA" id="ARBA00022603"/>
    </source>
</evidence>
<feature type="region of interest" description="Disordered" evidence="8">
    <location>
        <begin position="282"/>
        <end position="303"/>
    </location>
</feature>
<dbReference type="InterPro" id="IPR028590">
    <property type="entry name" value="RNA_methyltr_E_TRM7"/>
</dbReference>
<dbReference type="AlphaFoldDB" id="A0A7H9AXX1"/>
<evidence type="ECO:0000256" key="3">
    <source>
        <dbReference type="ARBA" id="ARBA00022679"/>
    </source>
</evidence>
<evidence type="ECO:0000256" key="7">
    <source>
        <dbReference type="HAMAP-Rule" id="MF_03162"/>
    </source>
</evidence>
<dbReference type="InterPro" id="IPR015507">
    <property type="entry name" value="rRNA-MeTfrase_E"/>
</dbReference>
<feature type="domain" description="Ribosomal RNA methyltransferase FtsJ" evidence="9">
    <location>
        <begin position="21"/>
        <end position="204"/>
    </location>
</feature>
<evidence type="ECO:0000313" key="11">
    <source>
        <dbReference type="Proteomes" id="UP000509704"/>
    </source>
</evidence>
<feature type="binding site" evidence="7">
    <location>
        <position position="97"/>
    </location>
    <ligand>
        <name>S-adenosyl-L-methionine</name>
        <dbReference type="ChEBI" id="CHEBI:59789"/>
    </ligand>
</feature>
<protein>
    <recommendedName>
        <fullName evidence="7">Putative tRNA (cytidine(32)/guanosine(34)-2'-O)-methyltransferase</fullName>
        <ecNumber evidence="7">2.1.1.205</ecNumber>
    </recommendedName>
    <alternativeName>
        <fullName evidence="7">2'-O-ribose RNA methyltransferase TRM7 homolog</fullName>
    </alternativeName>
</protein>
<evidence type="ECO:0000256" key="8">
    <source>
        <dbReference type="SAM" id="MobiDB-lite"/>
    </source>
</evidence>
<dbReference type="GO" id="GO:0106340">
    <property type="term" value="F:tRNA (guanosine(34)-2'-O)-methyltransferase activity"/>
    <property type="evidence" value="ECO:0007669"/>
    <property type="project" value="UniProtKB-ARBA"/>
</dbReference>
<comment type="subcellular location">
    <subcellularLocation>
        <location evidence="7">Cytoplasm</location>
    </subcellularLocation>
</comment>
<dbReference type="PANTHER" id="PTHR10920">
    <property type="entry name" value="RIBOSOMAL RNA METHYLTRANSFERASE"/>
    <property type="match status" value="1"/>
</dbReference>
<keyword evidence="3 7" id="KW-0808">Transferase</keyword>
<feature type="active site" description="Proton acceptor" evidence="7">
    <location>
        <position position="162"/>
    </location>
</feature>
<dbReference type="HAMAP" id="MF_03162">
    <property type="entry name" value="RNA_methyltr_E_TRM7"/>
    <property type="match status" value="1"/>
</dbReference>
<proteinExistence type="inferred from homology"/>
<dbReference type="Proteomes" id="UP000509704">
    <property type="component" value="Chromosome 1"/>
</dbReference>
<evidence type="ECO:0000256" key="5">
    <source>
        <dbReference type="ARBA" id="ARBA00022694"/>
    </source>
</evidence>
<dbReference type="Pfam" id="PF01728">
    <property type="entry name" value="FtsJ"/>
    <property type="match status" value="1"/>
</dbReference>
<dbReference type="PANTHER" id="PTHR10920:SF12">
    <property type="entry name" value="TRNA (CYTIDINE(32)_GUANOSINE(34)-2'-O)-METHYLTRANSFERASE-RELATED"/>
    <property type="match status" value="1"/>
</dbReference>
<dbReference type="OrthoDB" id="289250at2759"/>
<dbReference type="EC" id="2.1.1.205" evidence="7"/>
<dbReference type="Gene3D" id="3.40.50.150">
    <property type="entry name" value="Vaccinia Virus protein VP39"/>
    <property type="match status" value="1"/>
</dbReference>
<keyword evidence="11" id="KW-1185">Reference proteome</keyword>
<keyword evidence="1 7" id="KW-0963">Cytoplasm</keyword>
<sequence>MGKSSKDKRDLYYRKAKEEGYRARSAFKLLQLNDQFHFLDDPNLKRVVDLCAAPGSWSQVLSRKLFEGQKDVEGRKIVAVDLQKMSPIDHVTTIQADITHPKTLNRILELFGNEKADFVCSDGAPDVTGLHDLDEYIQQQLIMSALQLTCCVLKRNGTFIAKIFRGRDIDMLYSQLGYLFDKIVCAKPRSSRGTSMEAFIVCLSYNPPQDWEPKLDINQSTEQFFEKIPSLNGISELSIDDQSHTKAQLPSWSLEERSIAEFMSCGGLDSFDSDATYHIDADDSRQRESLDPVQSPTNPPYKEALELKRRGKLTRAI</sequence>
<dbReference type="EMBL" id="CP058604">
    <property type="protein sequence ID" value="QLG70422.1"/>
    <property type="molecule type" value="Genomic_DNA"/>
</dbReference>
<dbReference type="HAMAP" id="MF_01547">
    <property type="entry name" value="RNA_methyltr_E"/>
    <property type="match status" value="1"/>
</dbReference>
<comment type="function">
    <text evidence="7">Methylates the 2'-O-ribose of nucleotides at positions 32 and 34 of the tRNA anticodon loop of substrate tRNAs.</text>
</comment>
<dbReference type="GO" id="GO:0002181">
    <property type="term" value="P:cytoplasmic translation"/>
    <property type="evidence" value="ECO:0007669"/>
    <property type="project" value="UniProtKB-UniRule"/>
</dbReference>
<reference evidence="10 11" key="1">
    <citation type="submission" date="2020-07" db="EMBL/GenBank/DDBJ databases">
        <title>The yeast mating-type switching endonuclease HO is a domesticated member of an unorthodox homing genetic element family.</title>
        <authorList>
            <person name="Coughlan A.Y."/>
            <person name="Lombardi L."/>
            <person name="Braun-Galleani S."/>
            <person name="Martos A.R."/>
            <person name="Galeote V."/>
            <person name="Bigey F."/>
            <person name="Dequin S."/>
            <person name="Byrne K.P."/>
            <person name="Wolfe K.H."/>
        </authorList>
    </citation>
    <scope>NUCLEOTIDE SEQUENCE [LARGE SCALE GENOMIC DNA]</scope>
    <source>
        <strain evidence="10 11">NRRL Y-6702</strain>
    </source>
</reference>
<dbReference type="FunFam" id="3.40.50.150:FF:000176">
    <property type="entry name" value="tRNA (cytidine(32)/guanosine(34)-2'-O)-methyltransferase"/>
    <property type="match status" value="1"/>
</dbReference>
<evidence type="ECO:0000256" key="6">
    <source>
        <dbReference type="ARBA" id="ARBA00048902"/>
    </source>
</evidence>
<comment type="catalytic activity">
    <reaction evidence="6 7">
        <text>cytidine(32)/guanosine(34) in tRNA + 2 S-adenosyl-L-methionine = 2'-O-methylcytidine(32)/2'-O-methylguanosine(34) in tRNA + 2 S-adenosyl-L-homocysteine + 2 H(+)</text>
        <dbReference type="Rhea" id="RHEA:42396"/>
        <dbReference type="Rhea" id="RHEA-COMP:10246"/>
        <dbReference type="Rhea" id="RHEA-COMP:10247"/>
        <dbReference type="ChEBI" id="CHEBI:15378"/>
        <dbReference type="ChEBI" id="CHEBI:57856"/>
        <dbReference type="ChEBI" id="CHEBI:59789"/>
        <dbReference type="ChEBI" id="CHEBI:74269"/>
        <dbReference type="ChEBI" id="CHEBI:74445"/>
        <dbReference type="ChEBI" id="CHEBI:74495"/>
        <dbReference type="ChEBI" id="CHEBI:82748"/>
        <dbReference type="EC" id="2.1.1.205"/>
    </reaction>
</comment>
<feature type="binding site" evidence="7">
    <location>
        <position position="81"/>
    </location>
    <ligand>
        <name>S-adenosyl-L-methionine</name>
        <dbReference type="ChEBI" id="CHEBI:59789"/>
    </ligand>
</feature>
<comment type="similarity">
    <text evidence="7">Belongs to the class I-like SAM-binding methyltransferase superfamily. RNA methyltransferase RlmE family. TRM7 subfamily.</text>
</comment>
<keyword evidence="2 7" id="KW-0489">Methyltransferase</keyword>
<keyword evidence="5 7" id="KW-0819">tRNA processing</keyword>
<feature type="binding site" evidence="7">
    <location>
        <position position="57"/>
    </location>
    <ligand>
        <name>S-adenosyl-L-methionine</name>
        <dbReference type="ChEBI" id="CHEBI:59789"/>
    </ligand>
</feature>
<evidence type="ECO:0000259" key="9">
    <source>
        <dbReference type="Pfam" id="PF01728"/>
    </source>
</evidence>
<feature type="binding site" evidence="7">
    <location>
        <position position="122"/>
    </location>
    <ligand>
        <name>S-adenosyl-L-methionine</name>
        <dbReference type="ChEBI" id="CHEBI:59789"/>
    </ligand>
</feature>
<feature type="binding site" evidence="7">
    <location>
        <position position="55"/>
    </location>
    <ligand>
        <name>S-adenosyl-L-methionine</name>
        <dbReference type="ChEBI" id="CHEBI:59789"/>
    </ligand>
</feature>
<name>A0A7H9AXX1_ZYGMR</name>
<dbReference type="InterPro" id="IPR002877">
    <property type="entry name" value="RNA_MeTrfase_FtsJ_dom"/>
</dbReference>
<evidence type="ECO:0000256" key="1">
    <source>
        <dbReference type="ARBA" id="ARBA00022490"/>
    </source>
</evidence>
<dbReference type="GO" id="GO:0005737">
    <property type="term" value="C:cytoplasm"/>
    <property type="evidence" value="ECO:0007669"/>
    <property type="project" value="UniProtKB-SubCell"/>
</dbReference>
<evidence type="ECO:0000313" key="10">
    <source>
        <dbReference type="EMBL" id="QLG70422.1"/>
    </source>
</evidence>
<accession>A0A7H9AXX1</accession>
<gene>
    <name evidence="7" type="primary">TRM7</name>
    <name evidence="10" type="ORF">HG535_0A03610</name>
</gene>
<evidence type="ECO:0000256" key="4">
    <source>
        <dbReference type="ARBA" id="ARBA00022691"/>
    </source>
</evidence>